<feature type="non-terminal residue" evidence="3">
    <location>
        <position position="155"/>
    </location>
</feature>
<organism evidence="3 4">
    <name type="scientific">Batrachochytrium dendrobatidis (strain JAM81 / FGSC 10211)</name>
    <name type="common">Frog chytrid fungus</name>
    <dbReference type="NCBI Taxonomy" id="684364"/>
    <lineage>
        <taxon>Eukaryota</taxon>
        <taxon>Fungi</taxon>
        <taxon>Fungi incertae sedis</taxon>
        <taxon>Chytridiomycota</taxon>
        <taxon>Chytridiomycota incertae sedis</taxon>
        <taxon>Chytridiomycetes</taxon>
        <taxon>Rhizophydiales</taxon>
        <taxon>Rhizophydiales incertae sedis</taxon>
        <taxon>Batrachochytrium</taxon>
    </lineage>
</organism>
<name>F4P3T6_BATDJ</name>
<evidence type="ECO:0000313" key="4">
    <source>
        <dbReference type="Proteomes" id="UP000007241"/>
    </source>
</evidence>
<dbReference type="RefSeq" id="XP_006678831.1">
    <property type="nucleotide sequence ID" value="XM_006678768.1"/>
</dbReference>
<sequence>KSEFYSSLEEQAAALVDPSLPLVSNLSNLASLLYWAFHDKTINRPINWVGFYLATLKKPHTLVLGPFHGRIACTMIHIGKGVCGTCAIERRPILVANVDEFSGHIACDSLSKSELVLPLVHADGRLLGVLDLDSTVLQGFDNADLIGLESVVQTV</sequence>
<gene>
    <name evidence="3" type="ORF">BATDEDRAFT_6474</name>
</gene>
<dbReference type="FunFam" id="3.30.450.40:FF:000108">
    <property type="entry name" value="GAF domain-containing protein"/>
    <property type="match status" value="1"/>
</dbReference>
<keyword evidence="4" id="KW-1185">Reference proteome</keyword>
<reference evidence="3 4" key="1">
    <citation type="submission" date="2009-12" db="EMBL/GenBank/DDBJ databases">
        <title>The draft genome of Batrachochytrium dendrobatidis.</title>
        <authorList>
            <consortium name="US DOE Joint Genome Institute (JGI-PGF)"/>
            <person name="Kuo A."/>
            <person name="Salamov A."/>
            <person name="Schmutz J."/>
            <person name="Lucas S."/>
            <person name="Pitluck S."/>
            <person name="Rosenblum E."/>
            <person name="Stajich J."/>
            <person name="Eisen M."/>
            <person name="Grigoriev I.V."/>
        </authorList>
    </citation>
    <scope>NUCLEOTIDE SEQUENCE [LARGE SCALE GENOMIC DNA]</scope>
    <source>
        <strain evidence="4">JAM81 / FGSC 10211</strain>
    </source>
</reference>
<dbReference type="AlphaFoldDB" id="F4P3T6"/>
<evidence type="ECO:0000256" key="1">
    <source>
        <dbReference type="ARBA" id="ARBA00038454"/>
    </source>
</evidence>
<protein>
    <recommendedName>
        <fullName evidence="2">GAF domain-containing protein</fullName>
    </recommendedName>
</protein>
<dbReference type="STRING" id="684364.F4P3T6"/>
<dbReference type="InterPro" id="IPR029016">
    <property type="entry name" value="GAF-like_dom_sf"/>
</dbReference>
<dbReference type="GO" id="GO:0033745">
    <property type="term" value="F:L-methionine-(R)-S-oxide reductase activity"/>
    <property type="evidence" value="ECO:0000318"/>
    <property type="project" value="GO_Central"/>
</dbReference>
<feature type="domain" description="GAF" evidence="2">
    <location>
        <begin position="69"/>
        <end position="154"/>
    </location>
</feature>
<dbReference type="Pfam" id="PF13185">
    <property type="entry name" value="GAF_2"/>
    <property type="match status" value="1"/>
</dbReference>
<dbReference type="GO" id="GO:0005829">
    <property type="term" value="C:cytosol"/>
    <property type="evidence" value="ECO:0000318"/>
    <property type="project" value="GO_Central"/>
</dbReference>
<dbReference type="InParanoid" id="F4P3T6"/>
<evidence type="ECO:0000313" key="3">
    <source>
        <dbReference type="EMBL" id="EGF80277.1"/>
    </source>
</evidence>
<dbReference type="PANTHER" id="PTHR21021">
    <property type="entry name" value="GAF/PUTATIVE CYTOSKELETAL PROTEIN"/>
    <property type="match status" value="1"/>
</dbReference>
<dbReference type="InterPro" id="IPR051330">
    <property type="entry name" value="Phosphatase_reg/MetRdx"/>
</dbReference>
<dbReference type="Gene3D" id="3.30.450.40">
    <property type="match status" value="1"/>
</dbReference>
<dbReference type="EMBL" id="GL882884">
    <property type="protein sequence ID" value="EGF80277.1"/>
    <property type="molecule type" value="Genomic_DNA"/>
</dbReference>
<comment type="similarity">
    <text evidence="1">Belongs to the free Met sulfoxide reductase family.</text>
</comment>
<dbReference type="PANTHER" id="PTHR21021:SF15">
    <property type="entry name" value="FREE METHIONINE-R-SULFOXIDE REDUCTASE"/>
    <property type="match status" value="1"/>
</dbReference>
<feature type="non-terminal residue" evidence="3">
    <location>
        <position position="1"/>
    </location>
</feature>
<dbReference type="Proteomes" id="UP000007241">
    <property type="component" value="Unassembled WGS sequence"/>
</dbReference>
<dbReference type="HOGENOM" id="CLU_077738_1_2_1"/>
<proteinExistence type="inferred from homology"/>
<accession>F4P3T6</accession>
<dbReference type="OMA" id="GRRVNWA"/>
<evidence type="ECO:0000259" key="2">
    <source>
        <dbReference type="Pfam" id="PF13185"/>
    </source>
</evidence>
<dbReference type="InterPro" id="IPR003018">
    <property type="entry name" value="GAF"/>
</dbReference>
<dbReference type="GeneID" id="18241592"/>
<dbReference type="OrthoDB" id="15735at2759"/>
<dbReference type="SUPFAM" id="SSF55781">
    <property type="entry name" value="GAF domain-like"/>
    <property type="match status" value="1"/>
</dbReference>